<feature type="domain" description="Serine aminopeptidase S33" evidence="1">
    <location>
        <begin position="26"/>
        <end position="129"/>
    </location>
</feature>
<dbReference type="InterPro" id="IPR017208">
    <property type="entry name" value="UCP037442_abhydr"/>
</dbReference>
<organism evidence="2 3">
    <name type="scientific">Isoalcanivorax pacificus W11-5</name>
    <dbReference type="NCBI Taxonomy" id="391936"/>
    <lineage>
        <taxon>Bacteria</taxon>
        <taxon>Pseudomonadati</taxon>
        <taxon>Pseudomonadota</taxon>
        <taxon>Gammaproteobacteria</taxon>
        <taxon>Oceanospirillales</taxon>
        <taxon>Alcanivoracaceae</taxon>
        <taxon>Isoalcanivorax</taxon>
    </lineage>
</organism>
<dbReference type="AlphaFoldDB" id="A0A0B4XS78"/>
<dbReference type="HOGENOM" id="CLU_058232_0_0_6"/>
<dbReference type="Pfam" id="PF12146">
    <property type="entry name" value="Hydrolase_4"/>
    <property type="match status" value="1"/>
</dbReference>
<dbReference type="RefSeq" id="WP_008733305.1">
    <property type="nucleotide sequence ID" value="NZ_CP004387.1"/>
</dbReference>
<gene>
    <name evidence="2" type="ORF">S7S_16065</name>
</gene>
<evidence type="ECO:0000313" key="2">
    <source>
        <dbReference type="EMBL" id="AJD49625.1"/>
    </source>
</evidence>
<dbReference type="STRING" id="391936.S7S_16065"/>
<proteinExistence type="predicted"/>
<accession>A0A0B4XS78</accession>
<keyword evidence="2" id="KW-0378">Hydrolase</keyword>
<sequence>MVSIESLSLSTADGVCLPATLYRAASPQAMVVLAGGTGIPHGFYRHFANGLSEFGLTVLSFDYRSHVPAGVPLRMADWGRHDLDAALRHGSELAGGLPLLFVGHSVGGQLFGLAQSATQVRAALLIASQSGYWRWWPGRWRWRRWLDWYLLMPLAIRVTGTLPGALLGGATLPGDVAREWVRWCRSPHYLCEADGTPMRDHFARLRLPMRFYQITDDDAVAPLAAVRALMGFYPVAGKELRQWSPAQWGVKTLGHVGVFRPAASAAWGEIAEWLLGWAPVTAPCAGKAV</sequence>
<dbReference type="SUPFAM" id="SSF53474">
    <property type="entry name" value="alpha/beta-Hydrolases"/>
    <property type="match status" value="1"/>
</dbReference>
<dbReference type="Proteomes" id="UP000006764">
    <property type="component" value="Chromosome"/>
</dbReference>
<keyword evidence="3" id="KW-1185">Reference proteome</keyword>
<dbReference type="Gene3D" id="3.40.50.1820">
    <property type="entry name" value="alpha/beta hydrolase"/>
    <property type="match status" value="1"/>
</dbReference>
<name>A0A0B4XS78_9GAMM</name>
<evidence type="ECO:0000259" key="1">
    <source>
        <dbReference type="Pfam" id="PF12146"/>
    </source>
</evidence>
<evidence type="ECO:0000313" key="3">
    <source>
        <dbReference type="Proteomes" id="UP000006764"/>
    </source>
</evidence>
<dbReference type="InterPro" id="IPR029058">
    <property type="entry name" value="AB_hydrolase_fold"/>
</dbReference>
<dbReference type="PIRSF" id="PIRSF037442">
    <property type="entry name" value="UCP037442_abhydr"/>
    <property type="match status" value="1"/>
</dbReference>
<dbReference type="EMBL" id="CP004387">
    <property type="protein sequence ID" value="AJD49625.1"/>
    <property type="molecule type" value="Genomic_DNA"/>
</dbReference>
<reference evidence="2 3" key="1">
    <citation type="journal article" date="2012" name="J. Bacteriol.">
        <title>Genome sequence of an alkane-degrading bacterium, Alcanivorax pacificus type strain W11-5, isolated from deep sea sediment.</title>
        <authorList>
            <person name="Lai Q."/>
            <person name="Shao Z."/>
        </authorList>
    </citation>
    <scope>NUCLEOTIDE SEQUENCE [LARGE SCALE GENOMIC DNA]</scope>
    <source>
        <strain evidence="2 3">W11-5</strain>
    </source>
</reference>
<dbReference type="GO" id="GO:0016787">
    <property type="term" value="F:hydrolase activity"/>
    <property type="evidence" value="ECO:0007669"/>
    <property type="project" value="UniProtKB-KW"/>
</dbReference>
<dbReference type="KEGG" id="apac:S7S_16065"/>
<dbReference type="OrthoDB" id="9785076at2"/>
<protein>
    <submittedName>
        <fullName evidence="2">Alpha/beta hydrolase superfamily protein</fullName>
    </submittedName>
</protein>
<dbReference type="InterPro" id="IPR022742">
    <property type="entry name" value="Hydrolase_4"/>
</dbReference>